<dbReference type="Gene3D" id="3.40.50.410">
    <property type="entry name" value="von Willebrand factor, type A domain"/>
    <property type="match status" value="1"/>
</dbReference>
<dbReference type="PANTHER" id="PTHR10338:SF108">
    <property type="entry name" value="INTER-ALPHA-TRYPSIN INHIBITOR HEAVY CHAIN H4-LIKE PROTEIN"/>
    <property type="match status" value="1"/>
</dbReference>
<proteinExistence type="predicted"/>
<name>A0A382FE85_9ZZZZ</name>
<dbReference type="InterPro" id="IPR050934">
    <property type="entry name" value="ITIH"/>
</dbReference>
<evidence type="ECO:0000259" key="1">
    <source>
        <dbReference type="PROSITE" id="PS50234"/>
    </source>
</evidence>
<dbReference type="EMBL" id="UINC01049346">
    <property type="protein sequence ID" value="SVB61015.1"/>
    <property type="molecule type" value="Genomic_DNA"/>
</dbReference>
<dbReference type="CDD" id="cd00198">
    <property type="entry name" value="vWFA"/>
    <property type="match status" value="1"/>
</dbReference>
<dbReference type="InterPro" id="IPR036465">
    <property type="entry name" value="vWFA_dom_sf"/>
</dbReference>
<gene>
    <name evidence="2" type="ORF">METZ01_LOCUS213869</name>
</gene>
<reference evidence="2" key="1">
    <citation type="submission" date="2018-05" db="EMBL/GenBank/DDBJ databases">
        <authorList>
            <person name="Lanie J.A."/>
            <person name="Ng W.-L."/>
            <person name="Kazmierczak K.M."/>
            <person name="Andrzejewski T.M."/>
            <person name="Davidsen T.M."/>
            <person name="Wayne K.J."/>
            <person name="Tettelin H."/>
            <person name="Glass J.I."/>
            <person name="Rusch D."/>
            <person name="Podicherti R."/>
            <person name="Tsui H.-C.T."/>
            <person name="Winkler M.E."/>
        </authorList>
    </citation>
    <scope>NUCLEOTIDE SEQUENCE</scope>
</reference>
<dbReference type="SMART" id="SM00327">
    <property type="entry name" value="VWA"/>
    <property type="match status" value="1"/>
</dbReference>
<feature type="domain" description="VWFA" evidence="1">
    <location>
        <begin position="37"/>
        <end position="199"/>
    </location>
</feature>
<dbReference type="PANTHER" id="PTHR10338">
    <property type="entry name" value="INTER-ALPHA-TRYPSIN INHIBITOR HEAVY CHAIN FAMILY MEMBER"/>
    <property type="match status" value="1"/>
</dbReference>
<evidence type="ECO:0000313" key="2">
    <source>
        <dbReference type="EMBL" id="SVB61015.1"/>
    </source>
</evidence>
<feature type="non-terminal residue" evidence="2">
    <location>
        <position position="359"/>
    </location>
</feature>
<dbReference type="AlphaFoldDB" id="A0A382FE85"/>
<dbReference type="Pfam" id="PF00092">
    <property type="entry name" value="VWA"/>
    <property type="match status" value="1"/>
</dbReference>
<sequence>MNSLCNTLTYILLTMFVVMPLPAQDFSVQVMQPEKNYFVLVMDKSGSMYGERIKNARAGLKSFIADIKSPDEVAIVEFSGTVDLTIDFTANKNELYQAVNSIEVDGTTRLYDAIAKAASLLASKQGRKIVVYLTDGADTGSKFTLQNIKSMNLGEGIFIYGIGIGTMDHNRLKTVSAATGGMYENSSDPGSMGDLYQRVQKHYYSLSNRLLAANGSMTVLSLPGNQDVIIDGQTRGRTPLKLDGIKPGSYQVEVLFPKGSWDNEVTIKKGYRNIIRARETDLGYDVYVASNPMGASVFIDDEYVGLTARSLVTEKKTGGVFKKKMTKDFSGQLRIPIVAKGKHTIRIVTMPDFDFGSNQ</sequence>
<dbReference type="InterPro" id="IPR013229">
    <property type="entry name" value="PEGA"/>
</dbReference>
<accession>A0A382FE85</accession>
<protein>
    <recommendedName>
        <fullName evidence="1">VWFA domain-containing protein</fullName>
    </recommendedName>
</protein>
<dbReference type="InterPro" id="IPR002035">
    <property type="entry name" value="VWF_A"/>
</dbReference>
<organism evidence="2">
    <name type="scientific">marine metagenome</name>
    <dbReference type="NCBI Taxonomy" id="408172"/>
    <lineage>
        <taxon>unclassified sequences</taxon>
        <taxon>metagenomes</taxon>
        <taxon>ecological metagenomes</taxon>
    </lineage>
</organism>
<dbReference type="PROSITE" id="PS50234">
    <property type="entry name" value="VWFA"/>
    <property type="match status" value="1"/>
</dbReference>
<dbReference type="Pfam" id="PF08308">
    <property type="entry name" value="PEGA"/>
    <property type="match status" value="1"/>
</dbReference>
<dbReference type="SUPFAM" id="SSF53300">
    <property type="entry name" value="vWA-like"/>
    <property type="match status" value="1"/>
</dbReference>